<dbReference type="Proteomes" id="UP000215914">
    <property type="component" value="Unassembled WGS sequence"/>
</dbReference>
<reference evidence="2" key="2">
    <citation type="submission" date="2020-06" db="EMBL/GenBank/DDBJ databases">
        <title>Helianthus annuus Genome sequencing and assembly Release 2.</title>
        <authorList>
            <person name="Gouzy J."/>
            <person name="Langlade N."/>
            <person name="Munos S."/>
        </authorList>
    </citation>
    <scope>NUCLEOTIDE SEQUENCE</scope>
    <source>
        <tissue evidence="2">Leaves</tissue>
    </source>
</reference>
<protein>
    <submittedName>
        <fullName evidence="2">Peptidase S10, serine carboxypeptidase, alpha/Beta hydrolase</fullName>
    </submittedName>
</protein>
<dbReference type="Pfam" id="PF00450">
    <property type="entry name" value="Peptidase_S10"/>
    <property type="match status" value="1"/>
</dbReference>
<comment type="similarity">
    <text evidence="1">Belongs to the peptidase S10 family.</text>
</comment>
<accession>A0A9K3GZL6</accession>
<proteinExistence type="inferred from homology"/>
<dbReference type="GO" id="GO:0004185">
    <property type="term" value="F:serine-type carboxypeptidase activity"/>
    <property type="evidence" value="ECO:0007669"/>
    <property type="project" value="InterPro"/>
</dbReference>
<name>A0A9K3GZL6_HELAN</name>
<dbReference type="SUPFAM" id="SSF53474">
    <property type="entry name" value="alpha/beta-Hydrolases"/>
    <property type="match status" value="1"/>
</dbReference>
<gene>
    <name evidence="2" type="ORF">HanXRQr2_Chr16g0767541</name>
</gene>
<keyword evidence="2" id="KW-0645">Protease</keyword>
<evidence type="ECO:0000313" key="2">
    <source>
        <dbReference type="EMBL" id="KAF5761650.1"/>
    </source>
</evidence>
<keyword evidence="2" id="KW-0121">Carboxypeptidase</keyword>
<evidence type="ECO:0000313" key="3">
    <source>
        <dbReference type="Proteomes" id="UP000215914"/>
    </source>
</evidence>
<sequence length="101" mass="11886">MHYAEGKNDTFCYSYDVFSSFAYHKRLTRKNCRALIFSGDHDMTFPYVGIEQWIASLNIKVIEEPWEPYYVDGQVGGCDLAPFSLPSFFFFYYFAVMFSSY</sequence>
<keyword evidence="3" id="KW-1185">Reference proteome</keyword>
<dbReference type="Gramene" id="mRNA:HanXRQr2_Chr16g0767541">
    <property type="protein sequence ID" value="mRNA:HanXRQr2_Chr16g0767541"/>
    <property type="gene ID" value="HanXRQr2_Chr16g0767541"/>
</dbReference>
<reference evidence="2" key="1">
    <citation type="journal article" date="2017" name="Nature">
        <title>The sunflower genome provides insights into oil metabolism, flowering and Asterid evolution.</title>
        <authorList>
            <person name="Badouin H."/>
            <person name="Gouzy J."/>
            <person name="Grassa C.J."/>
            <person name="Murat F."/>
            <person name="Staton S.E."/>
            <person name="Cottret L."/>
            <person name="Lelandais-Briere C."/>
            <person name="Owens G.L."/>
            <person name="Carrere S."/>
            <person name="Mayjonade B."/>
            <person name="Legrand L."/>
            <person name="Gill N."/>
            <person name="Kane N.C."/>
            <person name="Bowers J.E."/>
            <person name="Hubner S."/>
            <person name="Bellec A."/>
            <person name="Berard A."/>
            <person name="Berges H."/>
            <person name="Blanchet N."/>
            <person name="Boniface M.C."/>
            <person name="Brunel D."/>
            <person name="Catrice O."/>
            <person name="Chaidir N."/>
            <person name="Claudel C."/>
            <person name="Donnadieu C."/>
            <person name="Faraut T."/>
            <person name="Fievet G."/>
            <person name="Helmstetter N."/>
            <person name="King M."/>
            <person name="Knapp S.J."/>
            <person name="Lai Z."/>
            <person name="Le Paslier M.C."/>
            <person name="Lippi Y."/>
            <person name="Lorenzon L."/>
            <person name="Mandel J.R."/>
            <person name="Marage G."/>
            <person name="Marchand G."/>
            <person name="Marquand E."/>
            <person name="Bret-Mestries E."/>
            <person name="Morien E."/>
            <person name="Nambeesan S."/>
            <person name="Nguyen T."/>
            <person name="Pegot-Espagnet P."/>
            <person name="Pouilly N."/>
            <person name="Raftis F."/>
            <person name="Sallet E."/>
            <person name="Schiex T."/>
            <person name="Thomas J."/>
            <person name="Vandecasteele C."/>
            <person name="Vares D."/>
            <person name="Vear F."/>
            <person name="Vautrin S."/>
            <person name="Crespi M."/>
            <person name="Mangin B."/>
            <person name="Burke J.M."/>
            <person name="Salse J."/>
            <person name="Munos S."/>
            <person name="Vincourt P."/>
            <person name="Rieseberg L.H."/>
            <person name="Langlade N.B."/>
        </authorList>
    </citation>
    <scope>NUCLEOTIDE SEQUENCE</scope>
    <source>
        <tissue evidence="2">Leaves</tissue>
    </source>
</reference>
<organism evidence="2 3">
    <name type="scientific">Helianthus annuus</name>
    <name type="common">Common sunflower</name>
    <dbReference type="NCBI Taxonomy" id="4232"/>
    <lineage>
        <taxon>Eukaryota</taxon>
        <taxon>Viridiplantae</taxon>
        <taxon>Streptophyta</taxon>
        <taxon>Embryophyta</taxon>
        <taxon>Tracheophyta</taxon>
        <taxon>Spermatophyta</taxon>
        <taxon>Magnoliopsida</taxon>
        <taxon>eudicotyledons</taxon>
        <taxon>Gunneridae</taxon>
        <taxon>Pentapetalae</taxon>
        <taxon>asterids</taxon>
        <taxon>campanulids</taxon>
        <taxon>Asterales</taxon>
        <taxon>Asteraceae</taxon>
        <taxon>Asteroideae</taxon>
        <taxon>Heliantheae alliance</taxon>
        <taxon>Heliantheae</taxon>
        <taxon>Helianthus</taxon>
    </lineage>
</organism>
<keyword evidence="2" id="KW-0378">Hydrolase</keyword>
<dbReference type="InterPro" id="IPR001563">
    <property type="entry name" value="Peptidase_S10"/>
</dbReference>
<dbReference type="GO" id="GO:0006508">
    <property type="term" value="P:proteolysis"/>
    <property type="evidence" value="ECO:0007669"/>
    <property type="project" value="InterPro"/>
</dbReference>
<dbReference type="Gene3D" id="3.40.50.12670">
    <property type="match status" value="1"/>
</dbReference>
<dbReference type="InterPro" id="IPR029058">
    <property type="entry name" value="AB_hydrolase_fold"/>
</dbReference>
<comment type="caution">
    <text evidence="2">The sequence shown here is derived from an EMBL/GenBank/DDBJ whole genome shotgun (WGS) entry which is preliminary data.</text>
</comment>
<dbReference type="AlphaFoldDB" id="A0A9K3GZL6"/>
<dbReference type="EMBL" id="MNCJ02000331">
    <property type="protein sequence ID" value="KAF5761650.1"/>
    <property type="molecule type" value="Genomic_DNA"/>
</dbReference>
<evidence type="ECO:0000256" key="1">
    <source>
        <dbReference type="ARBA" id="ARBA00009431"/>
    </source>
</evidence>